<dbReference type="GO" id="GO:0016887">
    <property type="term" value="F:ATP hydrolysis activity"/>
    <property type="evidence" value="ECO:0007669"/>
    <property type="project" value="InterPro"/>
</dbReference>
<protein>
    <submittedName>
        <fullName evidence="9">ATP-binding cassette domain-containing protein</fullName>
    </submittedName>
</protein>
<evidence type="ECO:0000256" key="2">
    <source>
        <dbReference type="ARBA" id="ARBA00022448"/>
    </source>
</evidence>
<dbReference type="Gene3D" id="3.40.50.300">
    <property type="entry name" value="P-loop containing nucleotide triphosphate hydrolases"/>
    <property type="match status" value="1"/>
</dbReference>
<evidence type="ECO:0000256" key="1">
    <source>
        <dbReference type="ARBA" id="ARBA00005417"/>
    </source>
</evidence>
<dbReference type="GO" id="GO:0005524">
    <property type="term" value="F:ATP binding"/>
    <property type="evidence" value="ECO:0007669"/>
    <property type="project" value="UniProtKB-KW"/>
</dbReference>
<evidence type="ECO:0000313" key="9">
    <source>
        <dbReference type="EMBL" id="HIY78473.1"/>
    </source>
</evidence>
<dbReference type="SUPFAM" id="SSF52540">
    <property type="entry name" value="P-loop containing nucleoside triphosphate hydrolases"/>
    <property type="match status" value="1"/>
</dbReference>
<dbReference type="CDD" id="cd03225">
    <property type="entry name" value="ABC_cobalt_CbiO_domain1"/>
    <property type="match status" value="1"/>
</dbReference>
<keyword evidence="4" id="KW-0547">Nucleotide-binding</keyword>
<evidence type="ECO:0000256" key="7">
    <source>
        <dbReference type="ARBA" id="ARBA00023136"/>
    </source>
</evidence>
<proteinExistence type="inferred from homology"/>
<comment type="caution">
    <text evidence="9">The sequence shown here is derived from an EMBL/GenBank/DDBJ whole genome shotgun (WGS) entry which is preliminary data.</text>
</comment>
<dbReference type="GO" id="GO:0043190">
    <property type="term" value="C:ATP-binding cassette (ABC) transporter complex"/>
    <property type="evidence" value="ECO:0007669"/>
    <property type="project" value="TreeGrafter"/>
</dbReference>
<dbReference type="PANTHER" id="PTHR43553:SF24">
    <property type="entry name" value="ENERGY-COUPLING FACTOR TRANSPORTER ATP-BINDING PROTEIN ECFA1"/>
    <property type="match status" value="1"/>
</dbReference>
<keyword evidence="3" id="KW-1003">Cell membrane</keyword>
<dbReference type="GO" id="GO:0042626">
    <property type="term" value="F:ATPase-coupled transmembrane transporter activity"/>
    <property type="evidence" value="ECO:0007669"/>
    <property type="project" value="TreeGrafter"/>
</dbReference>
<dbReference type="InterPro" id="IPR003439">
    <property type="entry name" value="ABC_transporter-like_ATP-bd"/>
</dbReference>
<evidence type="ECO:0000256" key="4">
    <source>
        <dbReference type="ARBA" id="ARBA00022741"/>
    </source>
</evidence>
<keyword evidence="7" id="KW-0472">Membrane</keyword>
<gene>
    <name evidence="9" type="ORF">H9728_05460</name>
</gene>
<dbReference type="InterPro" id="IPR050095">
    <property type="entry name" value="ECF_ABC_transporter_ATP-bd"/>
</dbReference>
<keyword evidence="6" id="KW-1278">Translocase</keyword>
<dbReference type="PANTHER" id="PTHR43553">
    <property type="entry name" value="HEAVY METAL TRANSPORTER"/>
    <property type="match status" value="1"/>
</dbReference>
<evidence type="ECO:0000256" key="6">
    <source>
        <dbReference type="ARBA" id="ARBA00022967"/>
    </source>
</evidence>
<evidence type="ECO:0000256" key="5">
    <source>
        <dbReference type="ARBA" id="ARBA00022840"/>
    </source>
</evidence>
<feature type="domain" description="ABC transporter" evidence="8">
    <location>
        <begin position="22"/>
        <end position="107"/>
    </location>
</feature>
<accession>A0A9D1ZBQ8</accession>
<evidence type="ECO:0000313" key="10">
    <source>
        <dbReference type="Proteomes" id="UP000824135"/>
    </source>
</evidence>
<name>A0A9D1ZBQ8_9FIRM</name>
<sequence>MKAIEFADVSFRYEEEGPFAVRHLNFSVEEGEFVAVLGHNGSGKSTLARLANGLLTPDEGTVSVFGTLLGEKNLYEVRRNVGVVFQNPDHQPVATIVEDDVAFGAENVGLPREEIGRRIDFAL</sequence>
<dbReference type="InterPro" id="IPR015856">
    <property type="entry name" value="ABC_transpr_CbiO/EcfA_su"/>
</dbReference>
<keyword evidence="5 9" id="KW-0067">ATP-binding</keyword>
<comment type="similarity">
    <text evidence="1">Belongs to the ABC transporter superfamily.</text>
</comment>
<dbReference type="Pfam" id="PF00005">
    <property type="entry name" value="ABC_tran"/>
    <property type="match status" value="1"/>
</dbReference>
<dbReference type="InterPro" id="IPR027417">
    <property type="entry name" value="P-loop_NTPase"/>
</dbReference>
<dbReference type="Proteomes" id="UP000824135">
    <property type="component" value="Unassembled WGS sequence"/>
</dbReference>
<keyword evidence="2" id="KW-0813">Transport</keyword>
<feature type="non-terminal residue" evidence="9">
    <location>
        <position position="123"/>
    </location>
</feature>
<organism evidence="9 10">
    <name type="scientific">Candidatus Borkfalkia excrementavium</name>
    <dbReference type="NCBI Taxonomy" id="2838505"/>
    <lineage>
        <taxon>Bacteria</taxon>
        <taxon>Bacillati</taxon>
        <taxon>Bacillota</taxon>
        <taxon>Clostridia</taxon>
        <taxon>Christensenellales</taxon>
        <taxon>Christensenellaceae</taxon>
        <taxon>Candidatus Borkfalkia</taxon>
    </lineage>
</organism>
<dbReference type="AlphaFoldDB" id="A0A9D1ZBQ8"/>
<evidence type="ECO:0000259" key="8">
    <source>
        <dbReference type="Pfam" id="PF00005"/>
    </source>
</evidence>
<evidence type="ECO:0000256" key="3">
    <source>
        <dbReference type="ARBA" id="ARBA00022475"/>
    </source>
</evidence>
<reference evidence="9" key="2">
    <citation type="submission" date="2021-04" db="EMBL/GenBank/DDBJ databases">
        <authorList>
            <person name="Gilroy R."/>
        </authorList>
    </citation>
    <scope>NUCLEOTIDE SEQUENCE</scope>
    <source>
        <strain evidence="9">CHK199-9574</strain>
    </source>
</reference>
<dbReference type="EMBL" id="DXCO01000035">
    <property type="protein sequence ID" value="HIY78473.1"/>
    <property type="molecule type" value="Genomic_DNA"/>
</dbReference>
<reference evidence="9" key="1">
    <citation type="journal article" date="2021" name="PeerJ">
        <title>Extensive microbial diversity within the chicken gut microbiome revealed by metagenomics and culture.</title>
        <authorList>
            <person name="Gilroy R."/>
            <person name="Ravi A."/>
            <person name="Getino M."/>
            <person name="Pursley I."/>
            <person name="Horton D.L."/>
            <person name="Alikhan N.F."/>
            <person name="Baker D."/>
            <person name="Gharbi K."/>
            <person name="Hall N."/>
            <person name="Watson M."/>
            <person name="Adriaenssens E.M."/>
            <person name="Foster-Nyarko E."/>
            <person name="Jarju S."/>
            <person name="Secka A."/>
            <person name="Antonio M."/>
            <person name="Oren A."/>
            <person name="Chaudhuri R.R."/>
            <person name="La Ragione R."/>
            <person name="Hildebrand F."/>
            <person name="Pallen M.J."/>
        </authorList>
    </citation>
    <scope>NUCLEOTIDE SEQUENCE</scope>
    <source>
        <strain evidence="9">CHK199-9574</strain>
    </source>
</reference>